<feature type="transmembrane region" description="Helical" evidence="6">
    <location>
        <begin position="21"/>
        <end position="41"/>
    </location>
</feature>
<evidence type="ECO:0000256" key="1">
    <source>
        <dbReference type="ARBA" id="ARBA00004651"/>
    </source>
</evidence>
<dbReference type="SUPFAM" id="SSF103473">
    <property type="entry name" value="MFS general substrate transporter"/>
    <property type="match status" value="1"/>
</dbReference>
<evidence type="ECO:0000256" key="4">
    <source>
        <dbReference type="ARBA" id="ARBA00022989"/>
    </source>
</evidence>
<dbReference type="PANTHER" id="PTHR42718">
    <property type="entry name" value="MAJOR FACILITATOR SUPERFAMILY MULTIDRUG TRANSPORTER MFSC"/>
    <property type="match status" value="1"/>
</dbReference>
<dbReference type="EMBL" id="BOMG01000086">
    <property type="protein sequence ID" value="GID58493.1"/>
    <property type="molecule type" value="Genomic_DNA"/>
</dbReference>
<sequence>MVTAEARPPETARPESLGDRWIVLTGLSAVFLVEMLDNSVLNVALPTIGRELQASTTALQWVTGAYSVVFGGLMLLFGAIADRFGRRRVMLTGLVLLGAASLATMFVSTAGQLSRSGRAWEPPRR</sequence>
<dbReference type="Pfam" id="PF07690">
    <property type="entry name" value="MFS_1"/>
    <property type="match status" value="1"/>
</dbReference>
<dbReference type="InterPro" id="IPR011701">
    <property type="entry name" value="MFS"/>
</dbReference>
<accession>A0ABQ3XJ27</accession>
<dbReference type="Proteomes" id="UP000612282">
    <property type="component" value="Unassembled WGS sequence"/>
</dbReference>
<feature type="domain" description="Major facilitator superfamily (MFS) profile" evidence="7">
    <location>
        <begin position="23"/>
        <end position="125"/>
    </location>
</feature>
<evidence type="ECO:0000256" key="3">
    <source>
        <dbReference type="ARBA" id="ARBA00022692"/>
    </source>
</evidence>
<comment type="subcellular location">
    <subcellularLocation>
        <location evidence="1">Cell membrane</location>
        <topology evidence="1">Multi-pass membrane protein</topology>
    </subcellularLocation>
</comment>
<evidence type="ECO:0000313" key="8">
    <source>
        <dbReference type="EMBL" id="GID58493.1"/>
    </source>
</evidence>
<dbReference type="InterPro" id="IPR020846">
    <property type="entry name" value="MFS_dom"/>
</dbReference>
<dbReference type="RefSeq" id="WP_275415931.1">
    <property type="nucleotide sequence ID" value="NZ_BAAAQE010000013.1"/>
</dbReference>
<feature type="transmembrane region" description="Helical" evidence="6">
    <location>
        <begin position="93"/>
        <end position="113"/>
    </location>
</feature>
<dbReference type="InterPro" id="IPR036259">
    <property type="entry name" value="MFS_trans_sf"/>
</dbReference>
<name>A0ABQ3XJ27_9ACTN</name>
<dbReference type="PROSITE" id="PS50850">
    <property type="entry name" value="MFS"/>
    <property type="match status" value="1"/>
</dbReference>
<feature type="transmembrane region" description="Helical" evidence="6">
    <location>
        <begin position="61"/>
        <end position="81"/>
    </location>
</feature>
<evidence type="ECO:0000259" key="7">
    <source>
        <dbReference type="PROSITE" id="PS50850"/>
    </source>
</evidence>
<keyword evidence="9" id="KW-1185">Reference proteome</keyword>
<evidence type="ECO:0000256" key="5">
    <source>
        <dbReference type="ARBA" id="ARBA00023136"/>
    </source>
</evidence>
<keyword evidence="5 6" id="KW-0472">Membrane</keyword>
<dbReference type="PANTHER" id="PTHR42718:SF9">
    <property type="entry name" value="MAJOR FACILITATOR SUPERFAMILY MULTIDRUG TRANSPORTER MFSC"/>
    <property type="match status" value="1"/>
</dbReference>
<protein>
    <recommendedName>
        <fullName evidence="7">Major facilitator superfamily (MFS) profile domain-containing protein</fullName>
    </recommendedName>
</protein>
<organism evidence="8 9">
    <name type="scientific">Actinoplanes couchii</name>
    <dbReference type="NCBI Taxonomy" id="403638"/>
    <lineage>
        <taxon>Bacteria</taxon>
        <taxon>Bacillati</taxon>
        <taxon>Actinomycetota</taxon>
        <taxon>Actinomycetes</taxon>
        <taxon>Micromonosporales</taxon>
        <taxon>Micromonosporaceae</taxon>
        <taxon>Actinoplanes</taxon>
    </lineage>
</organism>
<keyword evidence="2" id="KW-0813">Transport</keyword>
<reference evidence="8 9" key="1">
    <citation type="submission" date="2021-01" db="EMBL/GenBank/DDBJ databases">
        <title>Whole genome shotgun sequence of Actinoplanes couchii NBRC 106145.</title>
        <authorList>
            <person name="Komaki H."/>
            <person name="Tamura T."/>
        </authorList>
    </citation>
    <scope>NUCLEOTIDE SEQUENCE [LARGE SCALE GENOMIC DNA]</scope>
    <source>
        <strain evidence="8 9">NBRC 106145</strain>
    </source>
</reference>
<dbReference type="Gene3D" id="1.20.1720.10">
    <property type="entry name" value="Multidrug resistance protein D"/>
    <property type="match status" value="1"/>
</dbReference>
<keyword evidence="4 6" id="KW-1133">Transmembrane helix</keyword>
<keyword evidence="3 6" id="KW-0812">Transmembrane</keyword>
<evidence type="ECO:0000256" key="6">
    <source>
        <dbReference type="SAM" id="Phobius"/>
    </source>
</evidence>
<evidence type="ECO:0000256" key="2">
    <source>
        <dbReference type="ARBA" id="ARBA00022448"/>
    </source>
</evidence>
<comment type="caution">
    <text evidence="8">The sequence shown here is derived from an EMBL/GenBank/DDBJ whole genome shotgun (WGS) entry which is preliminary data.</text>
</comment>
<evidence type="ECO:0000313" key="9">
    <source>
        <dbReference type="Proteomes" id="UP000612282"/>
    </source>
</evidence>
<gene>
    <name evidence="8" type="ORF">Aco03nite_068970</name>
</gene>
<proteinExistence type="predicted"/>